<keyword evidence="1" id="KW-0812">Transmembrane</keyword>
<evidence type="ECO:0000313" key="3">
    <source>
        <dbReference type="EMBL" id="TXK04044.1"/>
    </source>
</evidence>
<feature type="transmembrane region" description="Helical" evidence="1">
    <location>
        <begin position="133"/>
        <end position="150"/>
    </location>
</feature>
<keyword evidence="1" id="KW-0472">Membrane</keyword>
<gene>
    <name evidence="3" type="ORF">FVP60_09740</name>
</gene>
<dbReference type="AlphaFoldDB" id="A0A5C8HLA0"/>
<dbReference type="Pfam" id="PF07331">
    <property type="entry name" value="TctB"/>
    <property type="match status" value="1"/>
</dbReference>
<organism evidence="3 4">
    <name type="scientific">Microbacterium mitrae</name>
    <dbReference type="NCBI Taxonomy" id="664640"/>
    <lineage>
        <taxon>Bacteria</taxon>
        <taxon>Bacillati</taxon>
        <taxon>Actinomycetota</taxon>
        <taxon>Actinomycetes</taxon>
        <taxon>Micrococcales</taxon>
        <taxon>Microbacteriaceae</taxon>
        <taxon>Microbacterium</taxon>
    </lineage>
</organism>
<feature type="transmembrane region" description="Helical" evidence="1">
    <location>
        <begin position="28"/>
        <end position="50"/>
    </location>
</feature>
<evidence type="ECO:0000259" key="2">
    <source>
        <dbReference type="Pfam" id="PF07331"/>
    </source>
</evidence>
<dbReference type="EMBL" id="VRSW01000003">
    <property type="protein sequence ID" value="TXK04044.1"/>
    <property type="molecule type" value="Genomic_DNA"/>
</dbReference>
<feature type="transmembrane region" description="Helical" evidence="1">
    <location>
        <begin position="156"/>
        <end position="176"/>
    </location>
</feature>
<protein>
    <submittedName>
        <fullName evidence="3">Tripartite tricarboxylate transporter TctB family protein</fullName>
    </submittedName>
</protein>
<comment type="caution">
    <text evidence="3">The sequence shown here is derived from an EMBL/GenBank/DDBJ whole genome shotgun (WGS) entry which is preliminary data.</text>
</comment>
<keyword evidence="4" id="KW-1185">Reference proteome</keyword>
<feature type="transmembrane region" description="Helical" evidence="1">
    <location>
        <begin position="101"/>
        <end position="121"/>
    </location>
</feature>
<keyword evidence="1" id="KW-1133">Transmembrane helix</keyword>
<evidence type="ECO:0000313" key="4">
    <source>
        <dbReference type="Proteomes" id="UP000321196"/>
    </source>
</evidence>
<name>A0A5C8HLA0_9MICO</name>
<dbReference type="Proteomes" id="UP000321196">
    <property type="component" value="Unassembled WGS sequence"/>
</dbReference>
<dbReference type="RefSeq" id="WP_147826100.1">
    <property type="nucleotide sequence ID" value="NZ_BAAARG010000003.1"/>
</dbReference>
<evidence type="ECO:0000256" key="1">
    <source>
        <dbReference type="SAM" id="Phobius"/>
    </source>
</evidence>
<feature type="transmembrane region" description="Helical" evidence="1">
    <location>
        <begin position="62"/>
        <end position="85"/>
    </location>
</feature>
<dbReference type="InterPro" id="IPR009936">
    <property type="entry name" value="DUF1468"/>
</dbReference>
<dbReference type="OrthoDB" id="7950028at2"/>
<reference evidence="3 4" key="1">
    <citation type="submission" date="2019-08" db="EMBL/GenBank/DDBJ databases">
        <authorList>
            <person name="Dong K."/>
        </authorList>
    </citation>
    <scope>NUCLEOTIDE SEQUENCE [LARGE SCALE GENOMIC DNA]</scope>
    <source>
        <strain evidence="3 4">M4-8</strain>
    </source>
</reference>
<accession>A0A5C8HLA0</accession>
<sequence>MTNPNAAEEYTANIVIEPPPAPSRALEVSFAAGAVAFSVIYLVLSFQIELRREAAAGQIDARFFPILIGIIALVTSVAMLIFALIKEPPTREDLEKQQPGGLIRVGAALLISLLYVAIWSLKSVIIAGYRIEVFPFATALFIFALIWLFGQRKIAGLIIYPLAITAFIWVLFGMLLRIPL</sequence>
<feature type="domain" description="DUF1468" evidence="2">
    <location>
        <begin position="33"/>
        <end position="180"/>
    </location>
</feature>
<proteinExistence type="predicted"/>